<feature type="transmembrane region" description="Helical" evidence="1">
    <location>
        <begin position="171"/>
        <end position="192"/>
    </location>
</feature>
<keyword evidence="1" id="KW-1133">Transmembrane helix</keyword>
<proteinExistence type="predicted"/>
<accession>A0AAW5R2V0</accession>
<dbReference type="AlphaFoldDB" id="A0AAW5R2V0"/>
<evidence type="ECO:0000256" key="1">
    <source>
        <dbReference type="SAM" id="Phobius"/>
    </source>
</evidence>
<keyword evidence="1" id="KW-0812">Transmembrane</keyword>
<dbReference type="GO" id="GO:0005886">
    <property type="term" value="C:plasma membrane"/>
    <property type="evidence" value="ECO:0007669"/>
    <property type="project" value="TreeGrafter"/>
</dbReference>
<dbReference type="RefSeq" id="WP_261618138.1">
    <property type="nucleotide sequence ID" value="NZ_JALIDZ010000013.1"/>
</dbReference>
<name>A0AAW5R2V0_9HYPH</name>
<evidence type="ECO:0000259" key="2">
    <source>
        <dbReference type="Pfam" id="PF09335"/>
    </source>
</evidence>
<reference evidence="3 4" key="1">
    <citation type="submission" date="2022-04" db="EMBL/GenBank/DDBJ databases">
        <authorList>
            <person name="Ye Y.-Q."/>
            <person name="Du Z.-J."/>
        </authorList>
    </citation>
    <scope>NUCLEOTIDE SEQUENCE [LARGE SCALE GENOMIC DNA]</scope>
    <source>
        <strain evidence="3 4">A6E488</strain>
    </source>
</reference>
<feature type="transmembrane region" description="Helical" evidence="1">
    <location>
        <begin position="105"/>
        <end position="123"/>
    </location>
</feature>
<evidence type="ECO:0000313" key="4">
    <source>
        <dbReference type="Proteomes" id="UP001320898"/>
    </source>
</evidence>
<keyword evidence="1" id="KW-0472">Membrane</keyword>
<dbReference type="Pfam" id="PF09335">
    <property type="entry name" value="VTT_dom"/>
    <property type="match status" value="1"/>
</dbReference>
<organism evidence="3 4">
    <name type="scientific">Microbaculum marinisediminis</name>
    <dbReference type="NCBI Taxonomy" id="2931392"/>
    <lineage>
        <taxon>Bacteria</taxon>
        <taxon>Pseudomonadati</taxon>
        <taxon>Pseudomonadota</taxon>
        <taxon>Alphaproteobacteria</taxon>
        <taxon>Hyphomicrobiales</taxon>
        <taxon>Tepidamorphaceae</taxon>
        <taxon>Microbaculum</taxon>
    </lineage>
</organism>
<dbReference type="PANTHER" id="PTHR42709">
    <property type="entry name" value="ALKALINE PHOSPHATASE LIKE PROTEIN"/>
    <property type="match status" value="1"/>
</dbReference>
<dbReference type="InterPro" id="IPR051311">
    <property type="entry name" value="DedA_domain"/>
</dbReference>
<sequence length="193" mass="21413">MLRQLYDRTMALAASRHATWALAGISFSESSFFPVPPDVLLIPMVLAKRAKAFFYATICTLASVLGGIAGWLIGAFLFDALAEPILQFYGYADKFEEFAARYNEYGAWIVFFAGLTPFPYKVITIASGATGLPMPVFLVASALSRGLRFFAVSALLWWLGPPIRDFIERRLGLLFTIFVILLFGGFVVARYLL</sequence>
<feature type="domain" description="VTT" evidence="2">
    <location>
        <begin position="36"/>
        <end position="153"/>
    </location>
</feature>
<dbReference type="Proteomes" id="UP001320898">
    <property type="component" value="Unassembled WGS sequence"/>
</dbReference>
<keyword evidence="4" id="KW-1185">Reference proteome</keyword>
<dbReference type="InterPro" id="IPR032816">
    <property type="entry name" value="VTT_dom"/>
</dbReference>
<feature type="transmembrane region" description="Helical" evidence="1">
    <location>
        <begin position="135"/>
        <end position="159"/>
    </location>
</feature>
<evidence type="ECO:0000313" key="3">
    <source>
        <dbReference type="EMBL" id="MCT8974552.1"/>
    </source>
</evidence>
<protein>
    <submittedName>
        <fullName evidence="3">DedA family protein</fullName>
    </submittedName>
</protein>
<dbReference type="PANTHER" id="PTHR42709:SF11">
    <property type="entry name" value="DEDA FAMILY PROTEIN"/>
    <property type="match status" value="1"/>
</dbReference>
<feature type="transmembrane region" description="Helical" evidence="1">
    <location>
        <begin position="52"/>
        <end position="78"/>
    </location>
</feature>
<dbReference type="EMBL" id="JALIDZ010000013">
    <property type="protein sequence ID" value="MCT8974552.1"/>
    <property type="molecule type" value="Genomic_DNA"/>
</dbReference>
<comment type="caution">
    <text evidence="3">The sequence shown here is derived from an EMBL/GenBank/DDBJ whole genome shotgun (WGS) entry which is preliminary data.</text>
</comment>
<gene>
    <name evidence="3" type="ORF">MUB46_22020</name>
</gene>